<dbReference type="PROSITE" id="PS00107">
    <property type="entry name" value="PROTEIN_KINASE_ATP"/>
    <property type="match status" value="1"/>
</dbReference>
<evidence type="ECO:0000256" key="4">
    <source>
        <dbReference type="ARBA" id="ARBA00022840"/>
    </source>
</evidence>
<evidence type="ECO:0000256" key="1">
    <source>
        <dbReference type="ARBA" id="ARBA00022679"/>
    </source>
</evidence>
<dbReference type="SUPFAM" id="SSF56112">
    <property type="entry name" value="Protein kinase-like (PK-like)"/>
    <property type="match status" value="1"/>
</dbReference>
<dbReference type="GO" id="GO:0007165">
    <property type="term" value="P:signal transduction"/>
    <property type="evidence" value="ECO:0007669"/>
    <property type="project" value="TreeGrafter"/>
</dbReference>
<dbReference type="Pfam" id="PF00069">
    <property type="entry name" value="Pkinase"/>
    <property type="match status" value="1"/>
</dbReference>
<dbReference type="Proteomes" id="UP000326396">
    <property type="component" value="Linkage Group LG3"/>
</dbReference>
<evidence type="ECO:0000256" key="5">
    <source>
        <dbReference type="PROSITE-ProRule" id="PRU10141"/>
    </source>
</evidence>
<keyword evidence="2 5" id="KW-0547">Nucleotide-binding</keyword>
<reference evidence="8 9" key="1">
    <citation type="submission" date="2019-05" db="EMBL/GenBank/DDBJ databases">
        <title>Mikania micrantha, genome provides insights into the molecular mechanism of rapid growth.</title>
        <authorList>
            <person name="Liu B."/>
        </authorList>
    </citation>
    <scope>NUCLEOTIDE SEQUENCE [LARGE SCALE GENOMIC DNA]</scope>
    <source>
        <strain evidence="8">NLD-2019</strain>
        <tissue evidence="8">Leaf</tissue>
    </source>
</reference>
<dbReference type="EMBL" id="SZYD01000013">
    <property type="protein sequence ID" value="KAD4386066.1"/>
    <property type="molecule type" value="Genomic_DNA"/>
</dbReference>
<evidence type="ECO:0000256" key="3">
    <source>
        <dbReference type="ARBA" id="ARBA00022777"/>
    </source>
</evidence>
<dbReference type="PROSITE" id="PS00108">
    <property type="entry name" value="PROTEIN_KINASE_ST"/>
    <property type="match status" value="1"/>
</dbReference>
<gene>
    <name evidence="8" type="ORF">E3N88_26235</name>
</gene>
<evidence type="ECO:0000256" key="6">
    <source>
        <dbReference type="RuleBase" id="RU000304"/>
    </source>
</evidence>
<evidence type="ECO:0000256" key="2">
    <source>
        <dbReference type="ARBA" id="ARBA00022741"/>
    </source>
</evidence>
<dbReference type="CDD" id="cd06606">
    <property type="entry name" value="STKc_MAPKKK"/>
    <property type="match status" value="1"/>
</dbReference>
<accession>A0A5N6N8G5</accession>
<dbReference type="PANTHER" id="PTHR48011:SF76">
    <property type="entry name" value="MITOGEN-ACTIVATED PROTEIN KINASE KINASE KINASE 15"/>
    <property type="match status" value="1"/>
</dbReference>
<proteinExistence type="inferred from homology"/>
<evidence type="ECO:0000313" key="9">
    <source>
        <dbReference type="Proteomes" id="UP000326396"/>
    </source>
</evidence>
<dbReference type="AlphaFoldDB" id="A0A5N6N8G5"/>
<dbReference type="PANTHER" id="PTHR48011">
    <property type="entry name" value="CCR4-NOT TRANSCRIPTIONAL COMPLEX SUBUNIT CAF120-RELATED"/>
    <property type="match status" value="1"/>
</dbReference>
<evidence type="ECO:0000313" key="8">
    <source>
        <dbReference type="EMBL" id="KAD4386066.1"/>
    </source>
</evidence>
<dbReference type="InterPro" id="IPR052751">
    <property type="entry name" value="Plant_MAPKKK"/>
</dbReference>
<organism evidence="8 9">
    <name type="scientific">Mikania micrantha</name>
    <name type="common">bitter vine</name>
    <dbReference type="NCBI Taxonomy" id="192012"/>
    <lineage>
        <taxon>Eukaryota</taxon>
        <taxon>Viridiplantae</taxon>
        <taxon>Streptophyta</taxon>
        <taxon>Embryophyta</taxon>
        <taxon>Tracheophyta</taxon>
        <taxon>Spermatophyta</taxon>
        <taxon>Magnoliopsida</taxon>
        <taxon>eudicotyledons</taxon>
        <taxon>Gunneridae</taxon>
        <taxon>Pentapetalae</taxon>
        <taxon>asterids</taxon>
        <taxon>campanulids</taxon>
        <taxon>Asterales</taxon>
        <taxon>Asteraceae</taxon>
        <taxon>Asteroideae</taxon>
        <taxon>Heliantheae alliance</taxon>
        <taxon>Eupatorieae</taxon>
        <taxon>Mikania</taxon>
    </lineage>
</organism>
<comment type="caution">
    <text evidence="8">The sequence shown here is derived from an EMBL/GenBank/DDBJ whole genome shotgun (WGS) entry which is preliminary data.</text>
</comment>
<dbReference type="GO" id="GO:0005524">
    <property type="term" value="F:ATP binding"/>
    <property type="evidence" value="ECO:0007669"/>
    <property type="project" value="UniProtKB-UniRule"/>
</dbReference>
<comment type="similarity">
    <text evidence="6">Belongs to the protein kinase superfamily.</text>
</comment>
<dbReference type="InterPro" id="IPR011009">
    <property type="entry name" value="Kinase-like_dom_sf"/>
</dbReference>
<feature type="domain" description="Protein kinase" evidence="7">
    <location>
        <begin position="3"/>
        <end position="256"/>
    </location>
</feature>
<keyword evidence="1" id="KW-0808">Transferase</keyword>
<feature type="binding site" evidence="5">
    <location>
        <position position="31"/>
    </location>
    <ligand>
        <name>ATP</name>
        <dbReference type="ChEBI" id="CHEBI:30616"/>
    </ligand>
</feature>
<dbReference type="OrthoDB" id="275301at2759"/>
<dbReference type="GO" id="GO:0004674">
    <property type="term" value="F:protein serine/threonine kinase activity"/>
    <property type="evidence" value="ECO:0007669"/>
    <property type="project" value="UniProtKB-KW"/>
</dbReference>
<dbReference type="InterPro" id="IPR000719">
    <property type="entry name" value="Prot_kinase_dom"/>
</dbReference>
<dbReference type="SMART" id="SM00220">
    <property type="entry name" value="S_TKc"/>
    <property type="match status" value="1"/>
</dbReference>
<dbReference type="InterPro" id="IPR008271">
    <property type="entry name" value="Ser/Thr_kinase_AS"/>
</dbReference>
<dbReference type="Gene3D" id="1.10.510.10">
    <property type="entry name" value="Transferase(Phosphotransferase) domain 1"/>
    <property type="match status" value="1"/>
</dbReference>
<sequence length="339" mass="37548">MEWTRGPVIGRGSTATVYLVTTVTGDLFAVKSGELSTSVFLQKEQQILSKLNSPNIISYMGYDISYSTNKPMYNLFMEYAPGGTISDMIKKQGGSLDESLIRSYTHQILLGLDHIHSNNLVHCDLKCQNILVCENGVKIGDLGCAKLMENRGGTAGSVFSGTPVFMAPEVVRGEDQGFAADVWALGCVIIEMATGCNPWPEVSDPVSGMYRIGFSGELPEFPRWLSPEGKNFLAGCLKRDARDRYAVKELLRHPFVVDFDTSFKKVEEFAKSSPTSVLNQDFWGCFEGPETSPDTTQTVNFSGESPSERIRQLIEANFSCSPNWINEEDWVTVRSEEIL</sequence>
<dbReference type="InterPro" id="IPR017441">
    <property type="entry name" value="Protein_kinase_ATP_BS"/>
</dbReference>
<keyword evidence="3" id="KW-0418">Kinase</keyword>
<keyword evidence="9" id="KW-1185">Reference proteome</keyword>
<keyword evidence="4 5" id="KW-0067">ATP-binding</keyword>
<protein>
    <recommendedName>
        <fullName evidence="7">Protein kinase domain-containing protein</fullName>
    </recommendedName>
</protein>
<name>A0A5N6N8G5_9ASTR</name>
<dbReference type="PROSITE" id="PS50011">
    <property type="entry name" value="PROTEIN_KINASE_DOM"/>
    <property type="match status" value="1"/>
</dbReference>
<keyword evidence="6" id="KW-0723">Serine/threonine-protein kinase</keyword>
<evidence type="ECO:0000259" key="7">
    <source>
        <dbReference type="PROSITE" id="PS50011"/>
    </source>
</evidence>